<dbReference type="Pfam" id="PF08240">
    <property type="entry name" value="ADH_N"/>
    <property type="match status" value="1"/>
</dbReference>
<accession>A0AAT9E833</accession>
<dbReference type="InterPro" id="IPR036291">
    <property type="entry name" value="NAD(P)-bd_dom_sf"/>
</dbReference>
<dbReference type="SMART" id="SM00829">
    <property type="entry name" value="PKS_ER"/>
    <property type="match status" value="1"/>
</dbReference>
<dbReference type="InterPro" id="IPR050700">
    <property type="entry name" value="YIM1/Zinc_Alcohol_DH_Fams"/>
</dbReference>
<evidence type="ECO:0000313" key="2">
    <source>
        <dbReference type="EMBL" id="BAO32650.1"/>
    </source>
</evidence>
<evidence type="ECO:0000259" key="1">
    <source>
        <dbReference type="SMART" id="SM00829"/>
    </source>
</evidence>
<protein>
    <submittedName>
        <fullName evidence="2">Alcohol dehydrogenase</fullName>
    </submittedName>
</protein>
<feature type="domain" description="Enoyl reductase (ER)" evidence="1">
    <location>
        <begin position="10"/>
        <end position="310"/>
    </location>
</feature>
<dbReference type="AlphaFoldDB" id="A0AAT9E833"/>
<dbReference type="PANTHER" id="PTHR11695">
    <property type="entry name" value="ALCOHOL DEHYDROGENASE RELATED"/>
    <property type="match status" value="1"/>
</dbReference>
<organism evidence="2">
    <name type="scientific">Serratia marcescens SM39</name>
    <dbReference type="NCBI Taxonomy" id="1334564"/>
    <lineage>
        <taxon>Bacteria</taxon>
        <taxon>Pseudomonadati</taxon>
        <taxon>Pseudomonadota</taxon>
        <taxon>Gammaproteobacteria</taxon>
        <taxon>Enterobacterales</taxon>
        <taxon>Yersiniaceae</taxon>
        <taxon>Serratia</taxon>
    </lineage>
</organism>
<dbReference type="InterPro" id="IPR020843">
    <property type="entry name" value="ER"/>
</dbReference>
<dbReference type="SUPFAM" id="SSF51735">
    <property type="entry name" value="NAD(P)-binding Rossmann-fold domains"/>
    <property type="match status" value="1"/>
</dbReference>
<sequence length="313" mass="33608">MKTVVVDEFGELPHIAQCPVPQPAPDEIRIKMYAASINPLDWRIAGGMLKDRLPHIFPLVLGIDGMGVIDAIGESVTRFQIGDHVVGRFLFNQVGKGCFSEYQTLSQNAMLVTVPKAIFTLELASLPTAAVTAFQLCQLVNVPVGSKVMIVGAAGGVGSFATQMLARRGYQVIAVAGGKHADYLKSIGAKDIIDYHNGPVIRQLPRRHPDKGAGIIDLINNSDDFIKNLSWINEGGIAISSIHAARAGDADNISTINFELSPDISSLKAVLHMQENGEFNNIKARTILLEDVPASLQQSKLGQGTGKTIVTFS</sequence>
<proteinExistence type="predicted"/>
<dbReference type="RefSeq" id="WP_154232799.1">
    <property type="nucleotide sequence ID" value="NZ_AP013063.1"/>
</dbReference>
<reference evidence="2" key="1">
    <citation type="journal article" date="2014" name="Genome Biol. Evol.">
        <title>Genome evolution and plasticity of Serratia marcescens, an important multidrug-resistant nosocomial pathogen.</title>
        <authorList>
            <person name="Iguchi A."/>
            <person name="Nagaya Y."/>
            <person name="Pradel E."/>
            <person name="Ooka T."/>
            <person name="Ogura Y."/>
            <person name="Katsura K."/>
            <person name="Kurokawa K."/>
            <person name="Oshima K."/>
            <person name="Hattori M."/>
            <person name="Parkhill J."/>
            <person name="Sebaihia M."/>
            <person name="Coulthurst S.J."/>
            <person name="Gotoh N."/>
            <person name="Thomson N.R."/>
            <person name="Ewbank J.J."/>
            <person name="Hayashi T."/>
        </authorList>
    </citation>
    <scope>NUCLEOTIDE SEQUENCE</scope>
    <source>
        <strain evidence="2">SM39</strain>
    </source>
</reference>
<dbReference type="KEGG" id="smar:SM39_0590"/>
<dbReference type="EMBL" id="AP013063">
    <property type="protein sequence ID" value="BAO32650.1"/>
    <property type="molecule type" value="Genomic_DNA"/>
</dbReference>
<dbReference type="Gene3D" id="3.40.50.720">
    <property type="entry name" value="NAD(P)-binding Rossmann-like Domain"/>
    <property type="match status" value="1"/>
</dbReference>
<gene>
    <name evidence="2" type="ORF">SM39_0590</name>
</gene>
<name>A0AAT9E833_SERMA</name>
<dbReference type="Gene3D" id="3.90.180.10">
    <property type="entry name" value="Medium-chain alcohol dehydrogenases, catalytic domain"/>
    <property type="match status" value="1"/>
</dbReference>
<dbReference type="SUPFAM" id="SSF50129">
    <property type="entry name" value="GroES-like"/>
    <property type="match status" value="1"/>
</dbReference>
<dbReference type="CDD" id="cd05289">
    <property type="entry name" value="MDR_like_2"/>
    <property type="match status" value="1"/>
</dbReference>
<dbReference type="InterPro" id="IPR013154">
    <property type="entry name" value="ADH-like_N"/>
</dbReference>
<dbReference type="PANTHER" id="PTHR11695:SF294">
    <property type="entry name" value="RETICULON-4-INTERACTING PROTEIN 1, MITOCHONDRIAL"/>
    <property type="match status" value="1"/>
</dbReference>
<dbReference type="GO" id="GO:0016491">
    <property type="term" value="F:oxidoreductase activity"/>
    <property type="evidence" value="ECO:0007669"/>
    <property type="project" value="InterPro"/>
</dbReference>
<dbReference type="InterPro" id="IPR011032">
    <property type="entry name" value="GroES-like_sf"/>
</dbReference>